<dbReference type="Pfam" id="PF03780">
    <property type="entry name" value="Asp23"/>
    <property type="match status" value="1"/>
</dbReference>
<keyword evidence="3" id="KW-1185">Reference proteome</keyword>
<protein>
    <recommendedName>
        <fullName evidence="4">Asp23/Gls24 family envelope stress response protein</fullName>
    </recommendedName>
</protein>
<comment type="similarity">
    <text evidence="1">Belongs to the asp23 family.</text>
</comment>
<dbReference type="AlphaFoldDB" id="A0A0M0GIG1"/>
<dbReference type="OrthoDB" id="2868891at2"/>
<reference evidence="3" key="1">
    <citation type="submission" date="2015-07" db="EMBL/GenBank/DDBJ databases">
        <title>Fjat-10036 dsm4.</title>
        <authorList>
            <person name="Liu B."/>
            <person name="Wang J."/>
            <person name="Zhu Y."/>
            <person name="Liu G."/>
            <person name="Chen Q."/>
            <person name="Chen Z."/>
            <person name="Lan J."/>
            <person name="Che J."/>
            <person name="Ge C."/>
            <person name="Shi H."/>
            <person name="Pan Z."/>
            <person name="Liu X."/>
        </authorList>
    </citation>
    <scope>NUCLEOTIDE SEQUENCE [LARGE SCALE GENOMIC DNA]</scope>
    <source>
        <strain evidence="3">DSM 4</strain>
    </source>
</reference>
<sequence>MHNDHLDFETIKAASDIISAIVESSLQERESVIPFNYERFTFFKKKKNPISIYFKNSEVYLKIKLNIKKGKNLMEETLHIQKEIKDEIVHLTGLKVKRVDLSIEKIVPAGSGLSEP</sequence>
<dbReference type="Proteomes" id="UP000037109">
    <property type="component" value="Unassembled WGS sequence"/>
</dbReference>
<evidence type="ECO:0000313" key="3">
    <source>
        <dbReference type="Proteomes" id="UP000037109"/>
    </source>
</evidence>
<proteinExistence type="inferred from homology"/>
<dbReference type="EMBL" id="LGUF01000007">
    <property type="protein sequence ID" value="KON89226.1"/>
    <property type="molecule type" value="Genomic_DNA"/>
</dbReference>
<dbReference type="InterPro" id="IPR005531">
    <property type="entry name" value="Asp23"/>
</dbReference>
<evidence type="ECO:0000313" key="2">
    <source>
        <dbReference type="EMBL" id="KON89226.1"/>
    </source>
</evidence>
<name>A0A0M0GIG1_SPOGL</name>
<organism evidence="2 3">
    <name type="scientific">Sporosarcina globispora</name>
    <name type="common">Bacillus globisporus</name>
    <dbReference type="NCBI Taxonomy" id="1459"/>
    <lineage>
        <taxon>Bacteria</taxon>
        <taxon>Bacillati</taxon>
        <taxon>Bacillota</taxon>
        <taxon>Bacilli</taxon>
        <taxon>Bacillales</taxon>
        <taxon>Caryophanaceae</taxon>
        <taxon>Sporosarcina</taxon>
    </lineage>
</organism>
<dbReference type="PATRIC" id="fig|1459.3.peg.4859"/>
<gene>
    <name evidence="2" type="ORF">AF332_22065</name>
</gene>
<accession>A0A0M0GIG1</accession>
<evidence type="ECO:0000256" key="1">
    <source>
        <dbReference type="ARBA" id="ARBA00005721"/>
    </source>
</evidence>
<comment type="caution">
    <text evidence="2">The sequence shown here is derived from an EMBL/GenBank/DDBJ whole genome shotgun (WGS) entry which is preliminary data.</text>
</comment>
<evidence type="ECO:0008006" key="4">
    <source>
        <dbReference type="Google" id="ProtNLM"/>
    </source>
</evidence>